<keyword evidence="8" id="KW-0804">Transcription</keyword>
<dbReference type="SUPFAM" id="SSF118290">
    <property type="entry name" value="WRKY DNA-binding domain"/>
    <property type="match status" value="2"/>
</dbReference>
<dbReference type="GO" id="GO:0005634">
    <property type="term" value="C:nucleus"/>
    <property type="evidence" value="ECO:0007669"/>
    <property type="project" value="UniProtKB-SubCell"/>
</dbReference>
<feature type="region of interest" description="Disordered" evidence="10">
    <location>
        <begin position="271"/>
        <end position="313"/>
    </location>
</feature>
<evidence type="ECO:0000256" key="9">
    <source>
        <dbReference type="ARBA" id="ARBA00023242"/>
    </source>
</evidence>
<dbReference type="STRING" id="43335.A0A4U5R4L6"/>
<reference evidence="12" key="1">
    <citation type="submission" date="2018-10" db="EMBL/GenBank/DDBJ databases">
        <title>Population genomic analysis revealed the cold adaptation of white poplar.</title>
        <authorList>
            <person name="Liu Y.-J."/>
        </authorList>
    </citation>
    <scope>NUCLEOTIDE SEQUENCE [LARGE SCALE GENOMIC DNA]</scope>
    <source>
        <strain evidence="12">PAL-ZL1</strain>
    </source>
</reference>
<keyword evidence="9" id="KW-0539">Nucleus</keyword>
<dbReference type="PROSITE" id="PS50811">
    <property type="entry name" value="WRKY"/>
    <property type="match status" value="2"/>
</dbReference>
<evidence type="ECO:0000256" key="4">
    <source>
        <dbReference type="ARBA" id="ARBA00022801"/>
    </source>
</evidence>
<evidence type="ECO:0000256" key="10">
    <source>
        <dbReference type="SAM" id="MobiDB-lite"/>
    </source>
</evidence>
<keyword evidence="7" id="KW-0238">DNA-binding</keyword>
<feature type="compositionally biased region" description="Polar residues" evidence="10">
    <location>
        <begin position="370"/>
        <end position="382"/>
    </location>
</feature>
<dbReference type="SMART" id="SM00774">
    <property type="entry name" value="WRKY"/>
    <property type="match status" value="2"/>
</dbReference>
<dbReference type="GO" id="GO:0006508">
    <property type="term" value="P:proteolysis"/>
    <property type="evidence" value="ECO:0007669"/>
    <property type="project" value="UniProtKB-KW"/>
</dbReference>
<dbReference type="InterPro" id="IPR036576">
    <property type="entry name" value="WRKY_dom_sf"/>
</dbReference>
<comment type="subcellular location">
    <subcellularLocation>
        <location evidence="1">Nucleus</location>
    </subcellularLocation>
</comment>
<dbReference type="PANTHER" id="PTHR31221:SF338">
    <property type="entry name" value="OS08G0499300 PROTEIN"/>
    <property type="match status" value="1"/>
</dbReference>
<organism evidence="12">
    <name type="scientific">Populus alba</name>
    <name type="common">White poplar</name>
    <dbReference type="NCBI Taxonomy" id="43335"/>
    <lineage>
        <taxon>Eukaryota</taxon>
        <taxon>Viridiplantae</taxon>
        <taxon>Streptophyta</taxon>
        <taxon>Embryophyta</taxon>
        <taxon>Tracheophyta</taxon>
        <taxon>Spermatophyta</taxon>
        <taxon>Magnoliopsida</taxon>
        <taxon>eudicotyledons</taxon>
        <taxon>Gunneridae</taxon>
        <taxon>Pentapetalae</taxon>
        <taxon>rosids</taxon>
        <taxon>fabids</taxon>
        <taxon>Malpighiales</taxon>
        <taxon>Salicaceae</taxon>
        <taxon>Saliceae</taxon>
        <taxon>Populus</taxon>
    </lineage>
</organism>
<dbReference type="FunFam" id="2.20.25.80:FF:000001">
    <property type="entry name" value="WRKY transcription factor 33"/>
    <property type="match status" value="1"/>
</dbReference>
<evidence type="ECO:0000256" key="8">
    <source>
        <dbReference type="ARBA" id="ARBA00023163"/>
    </source>
</evidence>
<evidence type="ECO:0000256" key="2">
    <source>
        <dbReference type="ARBA" id="ARBA00022670"/>
    </source>
</evidence>
<evidence type="ECO:0000256" key="5">
    <source>
        <dbReference type="ARBA" id="ARBA00022825"/>
    </source>
</evidence>
<dbReference type="GO" id="GO:0008236">
    <property type="term" value="F:serine-type peptidase activity"/>
    <property type="evidence" value="ECO:0007669"/>
    <property type="project" value="UniProtKB-KW"/>
</dbReference>
<sequence>MAGIDDNVAVIGDWVPPSPSPRAFFSAMVGDDINSRTIPESPGEKRNEGLYLGQPEQMTTGNSEKEDGAQTSGVQLTELGTFSEQKSNFRGGLVERIAARAGFNAPRLNTESIRSTESSMNPEIRSPYLTIPPGFSPTTLLESPVFLSNLAQPSPTTGKFSFFPNGNSTVGSDPPDKSKETFFDNIDSSSFAFKPMGESSSFFPWWNKQAIVSGIDVSVHSENAFQSHGVEPAKAQFESRNSLHFRAEFSKLTTEKDSGGFSVADQRTFDTVGGNAEHSSPLAEQQDEEGDQGASGDSMAAGGTPSEDGYNWRKYGQKQVKGSEYPRSYYKCTHPNCTVKKKVERSHEGHITEIIYKGAHNHPKPPLNRRSATGSMDTQLDTPEQAGPQVGAVNDSVWAGTQKGTAAGTPDWRNDNVEVSSSASGGLGPEFGNPYSSVQGQSGTPFESADAVDASSTFSNDEDDDRATHGSVGYDGEGEESESKRRKVETYATEMSGATRAIREPRVVVQTTSEVDILDDGYRWRKYGQKVVKGNPNPRSYYKCTSAGCTVRKHVERASHDLKSVITTYEGKHNHDVPAARNSNHVNSGTSNATPSQAGVAVQTHVHRPEASQVHNSMTSRFERPPAFGSFRQQPGPPAGFSFGMNQPGFANMGMAGLGPGQPRMPVMPMHPYLAQQRAVNEMGLMMPKGEAKVEPVTEANMSLSSNNPAVYHHIMSRLPQM</sequence>
<feature type="region of interest" description="Disordered" evidence="10">
    <location>
        <begin position="33"/>
        <end position="71"/>
    </location>
</feature>
<protein>
    <submittedName>
        <fullName evidence="12">WRKY transcription factor</fullName>
    </submittedName>
</protein>
<name>A0A4U5R4L6_POPAL</name>
<dbReference type="FunFam" id="2.20.25.80:FF:000006">
    <property type="entry name" value="WRKY transcription factor"/>
    <property type="match status" value="1"/>
</dbReference>
<evidence type="ECO:0000256" key="7">
    <source>
        <dbReference type="ARBA" id="ARBA00023125"/>
    </source>
</evidence>
<dbReference type="InterPro" id="IPR003657">
    <property type="entry name" value="WRKY_dom"/>
</dbReference>
<gene>
    <name evidence="12" type="ORF">D5086_0000004900</name>
</gene>
<feature type="domain" description="WRKY" evidence="11">
    <location>
        <begin position="513"/>
        <end position="578"/>
    </location>
</feature>
<dbReference type="GO" id="GO:0043565">
    <property type="term" value="F:sequence-specific DNA binding"/>
    <property type="evidence" value="ECO:0007669"/>
    <property type="project" value="InterPro"/>
</dbReference>
<keyword evidence="4" id="KW-0378">Hydrolase</keyword>
<dbReference type="InterPro" id="IPR044810">
    <property type="entry name" value="WRKY_plant"/>
</dbReference>
<feature type="region of interest" description="Disordered" evidence="10">
    <location>
        <begin position="355"/>
        <end position="487"/>
    </location>
</feature>
<keyword evidence="2" id="KW-0645">Protease</keyword>
<dbReference type="PANTHER" id="PTHR31221">
    <property type="entry name" value="WRKY TRANSCRIPTION FACTOR PROTEIN 1-RELATED"/>
    <property type="match status" value="1"/>
</dbReference>
<evidence type="ECO:0000256" key="6">
    <source>
        <dbReference type="ARBA" id="ARBA00023015"/>
    </source>
</evidence>
<keyword evidence="6" id="KW-0805">Transcription regulation</keyword>
<comment type="caution">
    <text evidence="12">The sequence shown here is derived from an EMBL/GenBank/DDBJ whole genome shotgun (WGS) entry which is preliminary data.</text>
</comment>
<evidence type="ECO:0000313" key="12">
    <source>
        <dbReference type="EMBL" id="TKS18241.1"/>
    </source>
</evidence>
<feature type="compositionally biased region" description="Polar residues" evidence="10">
    <location>
        <begin position="434"/>
        <end position="445"/>
    </location>
</feature>
<dbReference type="GO" id="GO:0003700">
    <property type="term" value="F:DNA-binding transcription factor activity"/>
    <property type="evidence" value="ECO:0007669"/>
    <property type="project" value="InterPro"/>
</dbReference>
<dbReference type="PROSITE" id="PS00138">
    <property type="entry name" value="SUBTILASE_SER"/>
    <property type="match status" value="1"/>
</dbReference>
<dbReference type="Gene3D" id="2.20.25.80">
    <property type="entry name" value="WRKY domain"/>
    <property type="match status" value="2"/>
</dbReference>
<proteinExistence type="predicted"/>
<dbReference type="InterPro" id="IPR023828">
    <property type="entry name" value="Peptidase_S8_Ser-AS"/>
</dbReference>
<evidence type="ECO:0000256" key="3">
    <source>
        <dbReference type="ARBA" id="ARBA00022737"/>
    </source>
</evidence>
<keyword evidence="3" id="KW-0677">Repeat</keyword>
<evidence type="ECO:0000256" key="1">
    <source>
        <dbReference type="ARBA" id="ARBA00004123"/>
    </source>
</evidence>
<evidence type="ECO:0000259" key="11">
    <source>
        <dbReference type="PROSITE" id="PS50811"/>
    </source>
</evidence>
<dbReference type="AlphaFoldDB" id="A0A4U5R4L6"/>
<dbReference type="Pfam" id="PF03106">
    <property type="entry name" value="WRKY"/>
    <property type="match status" value="2"/>
</dbReference>
<dbReference type="EMBL" id="RCHU01000006">
    <property type="protein sequence ID" value="TKS18241.1"/>
    <property type="molecule type" value="Genomic_DNA"/>
</dbReference>
<keyword evidence="5" id="KW-0720">Serine protease</keyword>
<accession>A0A4U5R4L6</accession>
<feature type="domain" description="WRKY" evidence="11">
    <location>
        <begin position="301"/>
        <end position="365"/>
    </location>
</feature>